<evidence type="ECO:0000313" key="2">
    <source>
        <dbReference type="Proteomes" id="UP000528964"/>
    </source>
</evidence>
<name>A0A7W6GF00_9HYPH</name>
<organism evidence="1 2">
    <name type="scientific">Hansschlegelia beijingensis</name>
    <dbReference type="NCBI Taxonomy" id="1133344"/>
    <lineage>
        <taxon>Bacteria</taxon>
        <taxon>Pseudomonadati</taxon>
        <taxon>Pseudomonadota</taxon>
        <taxon>Alphaproteobacteria</taxon>
        <taxon>Hyphomicrobiales</taxon>
        <taxon>Methylopilaceae</taxon>
        <taxon>Hansschlegelia</taxon>
    </lineage>
</organism>
<protein>
    <recommendedName>
        <fullName evidence="3">DUF2188 domain-containing protein</fullName>
    </recommendedName>
</protein>
<accession>A0A7W6GF00</accession>
<gene>
    <name evidence="1" type="ORF">GGR24_001251</name>
</gene>
<evidence type="ECO:0000313" key="1">
    <source>
        <dbReference type="EMBL" id="MBB3972618.1"/>
    </source>
</evidence>
<reference evidence="1 2" key="1">
    <citation type="submission" date="2020-08" db="EMBL/GenBank/DDBJ databases">
        <title>Genomic Encyclopedia of Type Strains, Phase IV (KMG-IV): sequencing the most valuable type-strain genomes for metagenomic binning, comparative biology and taxonomic classification.</title>
        <authorList>
            <person name="Goeker M."/>
        </authorList>
    </citation>
    <scope>NUCLEOTIDE SEQUENCE [LARGE SCALE GENOMIC DNA]</scope>
    <source>
        <strain evidence="1 2">DSM 25481</strain>
    </source>
</reference>
<dbReference type="RefSeq" id="WP_183394396.1">
    <property type="nucleotide sequence ID" value="NZ_JACIDR010000001.1"/>
</dbReference>
<evidence type="ECO:0008006" key="3">
    <source>
        <dbReference type="Google" id="ProtNLM"/>
    </source>
</evidence>
<dbReference type="EMBL" id="JACIDR010000001">
    <property type="protein sequence ID" value="MBB3972618.1"/>
    <property type="molecule type" value="Genomic_DNA"/>
</dbReference>
<comment type="caution">
    <text evidence="1">The sequence shown here is derived from an EMBL/GenBank/DDBJ whole genome shotgun (WGS) entry which is preliminary data.</text>
</comment>
<dbReference type="AlphaFoldDB" id="A0A7W6GF00"/>
<sequence>MLKPVHITEDRDGAKAGWWAVDEHGTPVFGPYPTREAVLVHIAEKRGADQIADDNAG</sequence>
<dbReference type="Proteomes" id="UP000528964">
    <property type="component" value="Unassembled WGS sequence"/>
</dbReference>
<proteinExistence type="predicted"/>
<keyword evidence="2" id="KW-1185">Reference proteome</keyword>